<evidence type="ECO:0000313" key="3">
    <source>
        <dbReference type="Proteomes" id="UP001346149"/>
    </source>
</evidence>
<comment type="caution">
    <text evidence="2">The sequence shown here is derived from an EMBL/GenBank/DDBJ whole genome shotgun (WGS) entry which is preliminary data.</text>
</comment>
<keyword evidence="3" id="KW-1185">Reference proteome</keyword>
<evidence type="ECO:0000313" key="2">
    <source>
        <dbReference type="EMBL" id="KAK4792132.1"/>
    </source>
</evidence>
<organism evidence="2 3">
    <name type="scientific">Trapa natans</name>
    <name type="common">Water chestnut</name>
    <dbReference type="NCBI Taxonomy" id="22666"/>
    <lineage>
        <taxon>Eukaryota</taxon>
        <taxon>Viridiplantae</taxon>
        <taxon>Streptophyta</taxon>
        <taxon>Embryophyta</taxon>
        <taxon>Tracheophyta</taxon>
        <taxon>Spermatophyta</taxon>
        <taxon>Magnoliopsida</taxon>
        <taxon>eudicotyledons</taxon>
        <taxon>Gunneridae</taxon>
        <taxon>Pentapetalae</taxon>
        <taxon>rosids</taxon>
        <taxon>malvids</taxon>
        <taxon>Myrtales</taxon>
        <taxon>Lythraceae</taxon>
        <taxon>Trapa</taxon>
    </lineage>
</organism>
<dbReference type="AlphaFoldDB" id="A0AAN7LTQ3"/>
<dbReference type="InterPro" id="IPR046349">
    <property type="entry name" value="C1-like_sf"/>
</dbReference>
<name>A0AAN7LTQ3_TRANT</name>
<protein>
    <recommendedName>
        <fullName evidence="4">Cysteine/Histidine-rich C1 domain family protein</fullName>
    </recommendedName>
</protein>
<dbReference type="Proteomes" id="UP001346149">
    <property type="component" value="Unassembled WGS sequence"/>
</dbReference>
<dbReference type="SUPFAM" id="SSF57889">
    <property type="entry name" value="Cysteine-rich domain"/>
    <property type="match status" value="1"/>
</dbReference>
<dbReference type="PANTHER" id="PTHR46477">
    <property type="entry name" value="CYSTEINE/HISTIDINE-RICH C1 DOMAIN FAMILY PROTEIN"/>
    <property type="match status" value="1"/>
</dbReference>
<reference evidence="2 3" key="1">
    <citation type="journal article" date="2023" name="Hortic Res">
        <title>Pangenome of water caltrop reveals structural variations and asymmetric subgenome divergence after allopolyploidization.</title>
        <authorList>
            <person name="Zhang X."/>
            <person name="Chen Y."/>
            <person name="Wang L."/>
            <person name="Yuan Y."/>
            <person name="Fang M."/>
            <person name="Shi L."/>
            <person name="Lu R."/>
            <person name="Comes H.P."/>
            <person name="Ma Y."/>
            <person name="Chen Y."/>
            <person name="Huang G."/>
            <person name="Zhou Y."/>
            <person name="Zheng Z."/>
            <person name="Qiu Y."/>
        </authorList>
    </citation>
    <scope>NUCLEOTIDE SEQUENCE [LARGE SCALE GENOMIC DNA]</scope>
    <source>
        <strain evidence="2">F231</strain>
    </source>
</reference>
<sequence length="394" mass="43190">MGSFRNMLSVFLLAVNCLSCAAMAGEQAKSKPNFGLLMLFNCSPNSSLTRYSTHSGRGYLRVLSVDERNYGGTVVFDMMKVLNCSNYKWMHSSFVDENGFKRRMALDVLEIQNICDRCKEPGARDCGPGLRGKKVVGDPCDQCRKSDGQCGPALRCKEVGIGCRYRCSECDFDLHIYCAVPAPKIDHPFYTKCSFQFLSSPPGDALPYCNACEKDVGGFVYHCAAYGYDLHPCCAKLPTVLNDGEVKCINNYCHDFLNCISYLVANLPFQVKLYLYSKVSSSCNRCGRKGRSWAYRSTCKKYNLHVACVREMVVDSCSHLHGGSNDTASASASQTALETRIPRLKDTVQASSSMGKDKVKKGCEKAGMALKVVVSAVFGDPTALIAGAIARLVS</sequence>
<dbReference type="PANTHER" id="PTHR46477:SF3">
    <property type="entry name" value="CYSTEINE_HISTIDINE-RICH C1 DOMAIN FAMILY PROTEIN"/>
    <property type="match status" value="1"/>
</dbReference>
<keyword evidence="1" id="KW-0732">Signal</keyword>
<feature type="chain" id="PRO_5042966939" description="Cysteine/Histidine-rich C1 domain family protein" evidence="1">
    <location>
        <begin position="25"/>
        <end position="394"/>
    </location>
</feature>
<proteinExistence type="predicted"/>
<accession>A0AAN7LTQ3</accession>
<evidence type="ECO:0000256" key="1">
    <source>
        <dbReference type="SAM" id="SignalP"/>
    </source>
</evidence>
<gene>
    <name evidence="2" type="ORF">SAY86_022567</name>
</gene>
<dbReference type="EMBL" id="JAXQNO010000008">
    <property type="protein sequence ID" value="KAK4792132.1"/>
    <property type="molecule type" value="Genomic_DNA"/>
</dbReference>
<feature type="signal peptide" evidence="1">
    <location>
        <begin position="1"/>
        <end position="24"/>
    </location>
</feature>
<evidence type="ECO:0008006" key="4">
    <source>
        <dbReference type="Google" id="ProtNLM"/>
    </source>
</evidence>